<keyword evidence="9 12" id="KW-0472">Membrane</keyword>
<evidence type="ECO:0000256" key="5">
    <source>
        <dbReference type="ARBA" id="ARBA00022989"/>
    </source>
</evidence>
<evidence type="ECO:0000256" key="8">
    <source>
        <dbReference type="ARBA" id="ARBA00023133"/>
    </source>
</evidence>
<dbReference type="GO" id="GO:0016491">
    <property type="term" value="F:oxidoreductase activity"/>
    <property type="evidence" value="ECO:0007669"/>
    <property type="project" value="UniProtKB-KW"/>
</dbReference>
<dbReference type="InterPro" id="IPR050450">
    <property type="entry name" value="COX15/CtaA_HemeA_synthase"/>
</dbReference>
<gene>
    <name evidence="13" type="ORF">GM50_23315</name>
</gene>
<keyword evidence="8" id="KW-0350">Heme biosynthesis</keyword>
<feature type="transmembrane region" description="Helical" evidence="12">
    <location>
        <begin position="86"/>
        <end position="109"/>
    </location>
</feature>
<dbReference type="Pfam" id="PF02628">
    <property type="entry name" value="COX15-CtaA"/>
    <property type="match status" value="1"/>
</dbReference>
<evidence type="ECO:0000256" key="10">
    <source>
        <dbReference type="ARBA" id="ARBA00023157"/>
    </source>
</evidence>
<evidence type="ECO:0000256" key="7">
    <source>
        <dbReference type="ARBA" id="ARBA00023004"/>
    </source>
</evidence>
<keyword evidence="4" id="KW-0479">Metal-binding</keyword>
<reference evidence="13" key="1">
    <citation type="submission" date="2014-05" db="EMBL/GenBank/DDBJ databases">
        <title>Key roles for freshwater Actinobacteria revealed by deep metagenomic sequencing.</title>
        <authorList>
            <person name="Ghai R."/>
            <person name="Mizuno C.M."/>
            <person name="Picazo A."/>
            <person name="Camacho A."/>
            <person name="Rodriguez-Valera F."/>
        </authorList>
    </citation>
    <scope>NUCLEOTIDE SEQUENCE</scope>
</reference>
<feature type="transmembrane region" description="Helical" evidence="12">
    <location>
        <begin position="194"/>
        <end position="215"/>
    </location>
</feature>
<evidence type="ECO:0000256" key="9">
    <source>
        <dbReference type="ARBA" id="ARBA00023136"/>
    </source>
</evidence>
<dbReference type="PANTHER" id="PTHR35457">
    <property type="entry name" value="HEME A SYNTHASE"/>
    <property type="match status" value="1"/>
</dbReference>
<keyword evidence="10" id="KW-1015">Disulfide bond</keyword>
<dbReference type="EMBL" id="JNSK01000186">
    <property type="protein sequence ID" value="KGA13003.1"/>
    <property type="molecule type" value="Genomic_DNA"/>
</dbReference>
<evidence type="ECO:0000256" key="3">
    <source>
        <dbReference type="ARBA" id="ARBA00022692"/>
    </source>
</evidence>
<feature type="transmembrane region" description="Helical" evidence="12">
    <location>
        <begin position="252"/>
        <end position="273"/>
    </location>
</feature>
<comment type="caution">
    <text evidence="13">The sequence shown here is derived from an EMBL/GenBank/DDBJ whole genome shotgun (WGS) entry which is preliminary data.</text>
</comment>
<dbReference type="GO" id="GO:0046872">
    <property type="term" value="F:metal ion binding"/>
    <property type="evidence" value="ECO:0007669"/>
    <property type="project" value="UniProtKB-KW"/>
</dbReference>
<dbReference type="AlphaFoldDB" id="A0A094S5B1"/>
<sequence>MPILYLLLFLQAGLIVTGGAVRITGSGLGCPTWPECTDGSYVPVAGQAEGAFHAWIEFGNRLLTFALFFAAIAAVIYAFRKARRDLLWRAGLQVLGILGQGLLGGITVLTKLNPLSVASHFILSIFLIAGAASMVERGRSPKISIRPINQKINLISKLHLSLTFLVILVGTLVTGSGPHAGDYQAPRLNFDIRAITWLHADLVIALIGVTLALYVLSDLSPETSKRIKYFSVILLAQGLLGYLQYLNGLPELMVGAHLVGSTLVWIAAWRIWLSITTADRK</sequence>
<evidence type="ECO:0000256" key="11">
    <source>
        <dbReference type="ARBA" id="ARBA00023444"/>
    </source>
</evidence>
<accession>A0A094S5B1</accession>
<feature type="transmembrane region" description="Helical" evidence="12">
    <location>
        <begin position="115"/>
        <end position="135"/>
    </location>
</feature>
<dbReference type="GO" id="GO:0016020">
    <property type="term" value="C:membrane"/>
    <property type="evidence" value="ECO:0007669"/>
    <property type="project" value="UniProtKB-SubCell"/>
</dbReference>
<comment type="pathway">
    <text evidence="11">Porphyrin-containing compound metabolism.</text>
</comment>
<keyword evidence="2" id="KW-1003">Cell membrane</keyword>
<evidence type="ECO:0008006" key="14">
    <source>
        <dbReference type="Google" id="ProtNLM"/>
    </source>
</evidence>
<keyword evidence="5 12" id="KW-1133">Transmembrane helix</keyword>
<protein>
    <recommendedName>
        <fullName evidence="14">Cytochrome oxidase assembly protein</fullName>
    </recommendedName>
</protein>
<dbReference type="GO" id="GO:0006784">
    <property type="term" value="P:heme A biosynthetic process"/>
    <property type="evidence" value="ECO:0007669"/>
    <property type="project" value="InterPro"/>
</dbReference>
<keyword evidence="3 12" id="KW-0812">Transmembrane</keyword>
<dbReference type="InterPro" id="IPR003780">
    <property type="entry name" value="COX15/CtaA_fam"/>
</dbReference>
<organism evidence="13">
    <name type="scientific">freshwater metagenome</name>
    <dbReference type="NCBI Taxonomy" id="449393"/>
    <lineage>
        <taxon>unclassified sequences</taxon>
        <taxon>metagenomes</taxon>
        <taxon>ecological metagenomes</taxon>
    </lineage>
</organism>
<evidence type="ECO:0000256" key="2">
    <source>
        <dbReference type="ARBA" id="ARBA00022475"/>
    </source>
</evidence>
<proteinExistence type="predicted"/>
<evidence type="ECO:0000256" key="12">
    <source>
        <dbReference type="SAM" id="Phobius"/>
    </source>
</evidence>
<name>A0A094S5B1_9ZZZZ</name>
<dbReference type="PANTHER" id="PTHR35457:SF1">
    <property type="entry name" value="HEME A SYNTHASE"/>
    <property type="match status" value="1"/>
</dbReference>
<evidence type="ECO:0000256" key="4">
    <source>
        <dbReference type="ARBA" id="ARBA00022723"/>
    </source>
</evidence>
<evidence type="ECO:0000256" key="6">
    <source>
        <dbReference type="ARBA" id="ARBA00023002"/>
    </source>
</evidence>
<evidence type="ECO:0000313" key="13">
    <source>
        <dbReference type="EMBL" id="KGA13003.1"/>
    </source>
</evidence>
<keyword evidence="7" id="KW-0408">Iron</keyword>
<feature type="transmembrane region" description="Helical" evidence="12">
    <location>
        <begin position="227"/>
        <end position="246"/>
    </location>
</feature>
<feature type="transmembrane region" description="Helical" evidence="12">
    <location>
        <begin position="62"/>
        <end position="79"/>
    </location>
</feature>
<evidence type="ECO:0000256" key="1">
    <source>
        <dbReference type="ARBA" id="ARBA00004141"/>
    </source>
</evidence>
<feature type="transmembrane region" description="Helical" evidence="12">
    <location>
        <begin position="155"/>
        <end position="174"/>
    </location>
</feature>
<keyword evidence="6" id="KW-0560">Oxidoreductase</keyword>
<comment type="subcellular location">
    <subcellularLocation>
        <location evidence="1">Membrane</location>
        <topology evidence="1">Multi-pass membrane protein</topology>
    </subcellularLocation>
</comment>